<dbReference type="AlphaFoldDB" id="A0A022PKZ7"/>
<keyword evidence="3" id="KW-1185">Reference proteome</keyword>
<feature type="domain" description="Transglutaminase-like" evidence="1">
    <location>
        <begin position="96"/>
        <end position="150"/>
    </location>
</feature>
<reference evidence="2 3" key="1">
    <citation type="submission" date="2014-03" db="EMBL/GenBank/DDBJ databases">
        <title>Draft Genome of Photorhabdus luminescens BA1, an Egyptian Isolate.</title>
        <authorList>
            <person name="Ghazal S."/>
            <person name="Hurst S.G.IV."/>
            <person name="Morris K."/>
            <person name="Thomas K."/>
            <person name="Tisa L.S."/>
        </authorList>
    </citation>
    <scope>NUCLEOTIDE SEQUENCE [LARGE SCALE GENOMIC DNA]</scope>
    <source>
        <strain evidence="2 3">BA1</strain>
    </source>
</reference>
<keyword evidence="2" id="KW-0645">Protease</keyword>
<gene>
    <name evidence="2" type="ORF">BA1DRAFT_01775</name>
</gene>
<evidence type="ECO:0000313" key="2">
    <source>
        <dbReference type="EMBL" id="EYU15643.1"/>
    </source>
</evidence>
<dbReference type="InterPro" id="IPR038765">
    <property type="entry name" value="Papain-like_cys_pep_sf"/>
</dbReference>
<organism evidence="2 3">
    <name type="scientific">Photorhabdus aegyptia</name>
    <dbReference type="NCBI Taxonomy" id="2805098"/>
    <lineage>
        <taxon>Bacteria</taxon>
        <taxon>Pseudomonadati</taxon>
        <taxon>Pseudomonadota</taxon>
        <taxon>Gammaproteobacteria</taxon>
        <taxon>Enterobacterales</taxon>
        <taxon>Morganellaceae</taxon>
        <taxon>Photorhabdus</taxon>
    </lineage>
</organism>
<dbReference type="SUPFAM" id="SSF54001">
    <property type="entry name" value="Cysteine proteinases"/>
    <property type="match status" value="1"/>
</dbReference>
<dbReference type="Gene3D" id="3.10.620.30">
    <property type="match status" value="1"/>
</dbReference>
<evidence type="ECO:0000259" key="1">
    <source>
        <dbReference type="Pfam" id="PF01841"/>
    </source>
</evidence>
<protein>
    <submittedName>
        <fullName evidence="2">Transglutaminase-like enzyme, predicted cysteine protease</fullName>
    </submittedName>
</protein>
<keyword evidence="2" id="KW-0378">Hydrolase</keyword>
<accession>A0A022PKZ7</accession>
<comment type="caution">
    <text evidence="2">The sequence shown here is derived from an EMBL/GenBank/DDBJ whole genome shotgun (WGS) entry which is preliminary data.</text>
</comment>
<dbReference type="GO" id="GO:0006508">
    <property type="term" value="P:proteolysis"/>
    <property type="evidence" value="ECO:0007669"/>
    <property type="project" value="UniProtKB-KW"/>
</dbReference>
<dbReference type="Pfam" id="PF01841">
    <property type="entry name" value="Transglut_core"/>
    <property type="match status" value="1"/>
</dbReference>
<dbReference type="EMBL" id="JFGV01000021">
    <property type="protein sequence ID" value="EYU15643.1"/>
    <property type="molecule type" value="Genomic_DNA"/>
</dbReference>
<proteinExistence type="predicted"/>
<name>A0A022PKZ7_9GAMM</name>
<dbReference type="RefSeq" id="WP_036777976.1">
    <property type="nucleotide sequence ID" value="NZ_CAWLTM010000094.1"/>
</dbReference>
<dbReference type="GO" id="GO:0008233">
    <property type="term" value="F:peptidase activity"/>
    <property type="evidence" value="ECO:0007669"/>
    <property type="project" value="UniProtKB-KW"/>
</dbReference>
<dbReference type="InterPro" id="IPR002931">
    <property type="entry name" value="Transglutaminase-like"/>
</dbReference>
<evidence type="ECO:0000313" key="3">
    <source>
        <dbReference type="Proteomes" id="UP000023464"/>
    </source>
</evidence>
<dbReference type="Proteomes" id="UP000023464">
    <property type="component" value="Unassembled WGS sequence"/>
</dbReference>
<sequence>MFDPIHHYRQHTEVTLSASYSSQLDDLPNDVEELISIVQNLLIHYQTEKDKLNPDIISMRNTEIDSRCVSLMLKKLLLLDDSGFLNPRPPEKRLLSTCRDFSVLLCSFMRHKNIPARVRYGFAHYQYSDECPMHDHTLVEYWNGTRWLYAESRLNVFPKPLLSVNPSDFPQHLFFSGAEIWRHIRQGTMNERIFSGYRFDDGYGQWIVRNLFFLDLASLAGYEPLIWDSWGILLEEEPGMRVTDVQQLDFLDRMALLDPCLPDECNELITSFNNYNGLSYQGKVHSFSPVSGAYCVDLYAKWSK</sequence>
<dbReference type="PATRIC" id="fig|1393736.3.peg.1793"/>